<reference evidence="11 12" key="1">
    <citation type="journal article" date="2018" name="Cell">
        <title>The Chara Genome: Secondary Complexity and Implications for Plant Terrestrialization.</title>
        <authorList>
            <person name="Nishiyama T."/>
            <person name="Sakayama H."/>
            <person name="Vries J.D."/>
            <person name="Buschmann H."/>
            <person name="Saint-Marcoux D."/>
            <person name="Ullrich K.K."/>
            <person name="Haas F.B."/>
            <person name="Vanderstraeten L."/>
            <person name="Becker D."/>
            <person name="Lang D."/>
            <person name="Vosolsobe S."/>
            <person name="Rombauts S."/>
            <person name="Wilhelmsson P.K.I."/>
            <person name="Janitza P."/>
            <person name="Kern R."/>
            <person name="Heyl A."/>
            <person name="Rumpler F."/>
            <person name="Villalobos L.I.A.C."/>
            <person name="Clay J.M."/>
            <person name="Skokan R."/>
            <person name="Toyoda A."/>
            <person name="Suzuki Y."/>
            <person name="Kagoshima H."/>
            <person name="Schijlen E."/>
            <person name="Tajeshwar N."/>
            <person name="Catarino B."/>
            <person name="Hetherington A.J."/>
            <person name="Saltykova A."/>
            <person name="Bonnot C."/>
            <person name="Breuninger H."/>
            <person name="Symeonidi A."/>
            <person name="Radhakrishnan G.V."/>
            <person name="Van Nieuwerburgh F."/>
            <person name="Deforce D."/>
            <person name="Chang C."/>
            <person name="Karol K.G."/>
            <person name="Hedrich R."/>
            <person name="Ulvskov P."/>
            <person name="Glockner G."/>
            <person name="Delwiche C.F."/>
            <person name="Petrasek J."/>
            <person name="Van de Peer Y."/>
            <person name="Friml J."/>
            <person name="Beilby M."/>
            <person name="Dolan L."/>
            <person name="Kohara Y."/>
            <person name="Sugano S."/>
            <person name="Fujiyama A."/>
            <person name="Delaux P.-M."/>
            <person name="Quint M."/>
            <person name="TheiBen G."/>
            <person name="Hagemann M."/>
            <person name="Harholt J."/>
            <person name="Dunand C."/>
            <person name="Zachgo S."/>
            <person name="Langdale J."/>
            <person name="Maumus F."/>
            <person name="Straeten D.V.D."/>
            <person name="Gould S.B."/>
            <person name="Rensing S.A."/>
        </authorList>
    </citation>
    <scope>NUCLEOTIDE SEQUENCE [LARGE SCALE GENOMIC DNA]</scope>
    <source>
        <strain evidence="11 12">S276</strain>
    </source>
</reference>
<evidence type="ECO:0000256" key="3">
    <source>
        <dbReference type="ARBA" id="ARBA00022679"/>
    </source>
</evidence>
<evidence type="ECO:0000256" key="4">
    <source>
        <dbReference type="ARBA" id="ARBA00022741"/>
    </source>
</evidence>
<keyword evidence="9" id="KW-1133">Transmembrane helix</keyword>
<comment type="catalytic activity">
    <reaction evidence="7">
        <text>L-threonyl-[protein] + ATP = O-phospho-L-threonyl-[protein] + ADP + H(+)</text>
        <dbReference type="Rhea" id="RHEA:46608"/>
        <dbReference type="Rhea" id="RHEA-COMP:11060"/>
        <dbReference type="Rhea" id="RHEA-COMP:11605"/>
        <dbReference type="ChEBI" id="CHEBI:15378"/>
        <dbReference type="ChEBI" id="CHEBI:30013"/>
        <dbReference type="ChEBI" id="CHEBI:30616"/>
        <dbReference type="ChEBI" id="CHEBI:61977"/>
        <dbReference type="ChEBI" id="CHEBI:456216"/>
        <dbReference type="EC" id="2.7.11.1"/>
    </reaction>
</comment>
<feature type="domain" description="Protein kinase" evidence="10">
    <location>
        <begin position="52"/>
        <end position="310"/>
    </location>
</feature>
<keyword evidence="12" id="KW-1185">Reference proteome</keyword>
<keyword evidence="9" id="KW-0472">Membrane</keyword>
<dbReference type="GO" id="GO:0005524">
    <property type="term" value="F:ATP binding"/>
    <property type="evidence" value="ECO:0007669"/>
    <property type="project" value="UniProtKB-KW"/>
</dbReference>
<keyword evidence="9" id="KW-0812">Transmembrane</keyword>
<name>A0A388L4Z4_CHABU</name>
<keyword evidence="5" id="KW-0418">Kinase</keyword>
<dbReference type="Proteomes" id="UP000265515">
    <property type="component" value="Unassembled WGS sequence"/>
</dbReference>
<evidence type="ECO:0000313" key="11">
    <source>
        <dbReference type="EMBL" id="GBG77318.1"/>
    </source>
</evidence>
<sequence>MEGSVVETVASAALTPGGGAAGTAPPQQHVWGSEPIEIGHGFGDSLEGGGYVIKGFLGGGGGLGTFYEAETKKGDRVAVKALSLMSAWEDIQLFEREAQVLNHLSPHGVPEYVDFFEADAFYLVQKFPNGQSLEELVSKTRFGFSENDIVDIAVEVLRVPSYLESWQVVHGKIKPANIIVDFKSAQLEATWEGHVKVAGFGALQDGLMAPKVEASSRGFETHGYMAPEQSQNRFVSQVDLYALGGTMLYLLSGRQPSDFPQKRLRIHFRDQVQMSGYLADVLDKLLEPTPEDRIQCAQDVISALRIQKLVVEDAAVCPDAVVVLPRWSVGGRQSLQQKPAGSKVSMSATSSELVLDIPPLDLVTSVFVVMLTVILLFGFNCGWTLFVRIVLQSPSFGFFKDSSILSTLPVCVVLILRSTMARTRLQIVAGGAFSISSGVRGCLGGVAAYGRSQDLLGAKTVVVGGRVTMCQLLEGVKTHNFGGDGLSEVEMVWIVEVINSFLLSGQNSHLRMEEGGSSLSPVEKEM</sequence>
<dbReference type="InterPro" id="IPR011009">
    <property type="entry name" value="Kinase-like_dom_sf"/>
</dbReference>
<keyword evidence="6" id="KW-0067">ATP-binding</keyword>
<dbReference type="InterPro" id="IPR000719">
    <property type="entry name" value="Prot_kinase_dom"/>
</dbReference>
<dbReference type="GO" id="GO:0004674">
    <property type="term" value="F:protein serine/threonine kinase activity"/>
    <property type="evidence" value="ECO:0007669"/>
    <property type="project" value="UniProtKB-KW"/>
</dbReference>
<evidence type="ECO:0000256" key="6">
    <source>
        <dbReference type="ARBA" id="ARBA00022840"/>
    </source>
</evidence>
<organism evidence="11 12">
    <name type="scientific">Chara braunii</name>
    <name type="common">Braun's stonewort</name>
    <dbReference type="NCBI Taxonomy" id="69332"/>
    <lineage>
        <taxon>Eukaryota</taxon>
        <taxon>Viridiplantae</taxon>
        <taxon>Streptophyta</taxon>
        <taxon>Charophyceae</taxon>
        <taxon>Charales</taxon>
        <taxon>Characeae</taxon>
        <taxon>Chara</taxon>
    </lineage>
</organism>
<evidence type="ECO:0000256" key="9">
    <source>
        <dbReference type="SAM" id="Phobius"/>
    </source>
</evidence>
<dbReference type="Gramene" id="GBG77318">
    <property type="protein sequence ID" value="GBG77318"/>
    <property type="gene ID" value="CBR_g23647"/>
</dbReference>
<dbReference type="PROSITE" id="PS50011">
    <property type="entry name" value="PROTEIN_KINASE_DOM"/>
    <property type="match status" value="1"/>
</dbReference>
<evidence type="ECO:0000256" key="5">
    <source>
        <dbReference type="ARBA" id="ARBA00022777"/>
    </source>
</evidence>
<evidence type="ECO:0000256" key="8">
    <source>
        <dbReference type="ARBA" id="ARBA00048679"/>
    </source>
</evidence>
<dbReference type="EMBL" id="BFEA01000264">
    <property type="protein sequence ID" value="GBG77318.1"/>
    <property type="molecule type" value="Genomic_DNA"/>
</dbReference>
<gene>
    <name evidence="11" type="ORF">CBR_g23647</name>
</gene>
<protein>
    <recommendedName>
        <fullName evidence="1">non-specific serine/threonine protein kinase</fullName>
        <ecNumber evidence="1">2.7.11.1</ecNumber>
    </recommendedName>
</protein>
<proteinExistence type="predicted"/>
<feature type="transmembrane region" description="Helical" evidence="9">
    <location>
        <begin position="366"/>
        <end position="391"/>
    </location>
</feature>
<dbReference type="AlphaFoldDB" id="A0A388L4Z4"/>
<comment type="catalytic activity">
    <reaction evidence="8">
        <text>L-seryl-[protein] + ATP = O-phospho-L-seryl-[protein] + ADP + H(+)</text>
        <dbReference type="Rhea" id="RHEA:17989"/>
        <dbReference type="Rhea" id="RHEA-COMP:9863"/>
        <dbReference type="Rhea" id="RHEA-COMP:11604"/>
        <dbReference type="ChEBI" id="CHEBI:15378"/>
        <dbReference type="ChEBI" id="CHEBI:29999"/>
        <dbReference type="ChEBI" id="CHEBI:30616"/>
        <dbReference type="ChEBI" id="CHEBI:83421"/>
        <dbReference type="ChEBI" id="CHEBI:456216"/>
        <dbReference type="EC" id="2.7.11.1"/>
    </reaction>
</comment>
<keyword evidence="3" id="KW-0808">Transferase</keyword>
<feature type="transmembrane region" description="Helical" evidence="9">
    <location>
        <begin position="427"/>
        <end position="449"/>
    </location>
</feature>
<dbReference type="EC" id="2.7.11.1" evidence="1"/>
<evidence type="ECO:0000313" key="12">
    <source>
        <dbReference type="Proteomes" id="UP000265515"/>
    </source>
</evidence>
<dbReference type="Gene3D" id="3.30.200.20">
    <property type="entry name" value="Phosphorylase Kinase, domain 1"/>
    <property type="match status" value="1"/>
</dbReference>
<evidence type="ECO:0000259" key="10">
    <source>
        <dbReference type="PROSITE" id="PS50011"/>
    </source>
</evidence>
<comment type="caution">
    <text evidence="11">The sequence shown here is derived from an EMBL/GenBank/DDBJ whole genome shotgun (WGS) entry which is preliminary data.</text>
</comment>
<dbReference type="Gene3D" id="1.10.510.10">
    <property type="entry name" value="Transferase(Phosphotransferase) domain 1"/>
    <property type="match status" value="1"/>
</dbReference>
<dbReference type="Pfam" id="PF00069">
    <property type="entry name" value="Pkinase"/>
    <property type="match status" value="1"/>
</dbReference>
<keyword evidence="2" id="KW-0723">Serine/threonine-protein kinase</keyword>
<dbReference type="OrthoDB" id="10252171at2759"/>
<dbReference type="SUPFAM" id="SSF56112">
    <property type="entry name" value="Protein kinase-like (PK-like)"/>
    <property type="match status" value="1"/>
</dbReference>
<evidence type="ECO:0000256" key="7">
    <source>
        <dbReference type="ARBA" id="ARBA00047899"/>
    </source>
</evidence>
<accession>A0A388L4Z4</accession>
<dbReference type="STRING" id="69332.A0A388L4Z4"/>
<keyword evidence="4" id="KW-0547">Nucleotide-binding</keyword>
<dbReference type="PANTHER" id="PTHR24363:SF0">
    <property type="entry name" value="SERINE_THREONINE KINASE LIKE DOMAIN CONTAINING 1"/>
    <property type="match status" value="1"/>
</dbReference>
<evidence type="ECO:0000256" key="2">
    <source>
        <dbReference type="ARBA" id="ARBA00022527"/>
    </source>
</evidence>
<evidence type="ECO:0000256" key="1">
    <source>
        <dbReference type="ARBA" id="ARBA00012513"/>
    </source>
</evidence>
<dbReference type="PANTHER" id="PTHR24363">
    <property type="entry name" value="SERINE/THREONINE PROTEIN KINASE"/>
    <property type="match status" value="1"/>
</dbReference>